<evidence type="ECO:0000259" key="19">
    <source>
        <dbReference type="PROSITE" id="PS50184"/>
    </source>
</evidence>
<keyword evidence="3" id="KW-0677">Repeat</keyword>
<keyword evidence="5" id="KW-0805">Transcription regulation</keyword>
<feature type="domain" description="CTCK" evidence="18">
    <location>
        <begin position="715"/>
        <end position="812"/>
    </location>
</feature>
<evidence type="ECO:0000256" key="15">
    <source>
        <dbReference type="ARBA" id="ARBA00082827"/>
    </source>
</evidence>
<sequence length="1397" mass="156572">MNQNFSPGSFLYNKTDGEGWCFTAYCNLTCGVEKHARPCQTTTPSPPTSTRSGTTTNIGSTTPKRKDCPFLTPPRQDGESWRPDKCTTSTCKNGEIRTEYVKCDSTPIPVCENNSPPVKVYDKGGCCFEYQCKCVCSGWGDPHYNTFDGQYYSFQKNCTYVLVKEINPRYNLTVLIDNENCDASGTVTCPKALIVYYKNYEVNLTQKRIPKTENLVFINGKKVIPTYSNQDFIITSSGIELLLKIPEIEATIIFRGLLFSVDLPFSLFHSNTEGQCGYCDNNKTNDCRLKNGMIHPLCSEMAYDWRVEVKNKPYCEKPPPPKPTPIPTPTSVPCKPVICEIIKHEMFKDCHQKISPEPYYKACEFDACHMPNSNMSCSSLEAYALMCAEASICLDWRNLTKGQCAYKCPENKVYKPCGPAIVESCNAGYNNKLKEQCEGGGAACSGTMEGCFCPEGKILFGPDSNTCVSSCCTGPAGEPKQIGDTWKSGCKQCTCDKDTLSVVCQPLVCPTQKPIKCTQDGEVLVNQTVNCCQELSCECDKNRCSSPTQMCEPGFELKVQVSSESCCPVYSCEPKAVCVYNHTEYKPGTDFSKSLCERCHCTDKQDPKTKLNTMECHQIMCSSSCTEGYVYVDQPGQCCGSCIQTSCIVDVPGLKTPVILKPSQSYSPPNDNCTTYDCQKVKDELIVSKNQTTCPVFDPENCVPGTEMSDMNGCCRTCTPRYNCQLHRNTTKLYTKNCESVEPVELTSCEGSCGSSWSMYSAEANSLMHSCTCCREIATSKKEVEMKCQDGSKIKQTYISVDKCGCRVAEFQSAVLLAQDTSFRHYVFSWKDVIVAVLIFFKLPVWAMASLSEEVLLVVKKVRQRKQDGTLYLMAERIAWGPEGKDRFTVSHLYSDIRCQKISPDGKAKIQLQLVLHTGESSTFHFANESTALKDRDAAKELLQQLLPKFKKKANKELEEKNRMLQEDPVLFQLYKDLVVSQVISAEEFWANRLGGVNNGEPAPYNNKQEVGISGAFLADIRPQTDGCNGLRYNLTADIIESIFRTYPAVKQKYSENVPHNLTEKEFWTRFFQSHYFHRDRINTGSQDIFSECAKQDEKGLKSLVTQGVKNPLVDLLSLEDKTLDEGYGISKTLPSTSNANKSVKESSNSAIIKRFNHHSAMVLAAGSRKGDVPNDQASETSSIDGNSRDSDFFQPPLKKVKLQEAIEYEDLQRENAPKTVALNLKKSDRYAHGPVPLQSQQYTTSQDIINSVNCIRQEMTNYKPSLTRVLSSTTATSAVAALSPGGVLMQPVRQQSINQMVPTDIQGELKHLYIAAGELLRHFWSCFPVNTPFLEEKVTKMKTNLERFQMTKLRPFQEKIQRQYLSTNLTGHLEDMFQTAYGKFHIWQTRRMMRKT</sequence>
<dbReference type="EMBL" id="JAHHUM010000578">
    <property type="protein sequence ID" value="KAK5619499.1"/>
    <property type="molecule type" value="Genomic_DNA"/>
</dbReference>
<dbReference type="SMART" id="SM00751">
    <property type="entry name" value="BSD"/>
    <property type="match status" value="2"/>
</dbReference>
<dbReference type="PROSITE" id="PS01225">
    <property type="entry name" value="CTCK_2"/>
    <property type="match status" value="1"/>
</dbReference>
<dbReference type="Pfam" id="PF08742">
    <property type="entry name" value="C8"/>
    <property type="match status" value="1"/>
</dbReference>
<evidence type="ECO:0000256" key="17">
    <source>
        <dbReference type="SAM" id="MobiDB-lite"/>
    </source>
</evidence>
<organism evidence="22 23">
    <name type="scientific">Crenichthys baileyi</name>
    <name type="common">White River springfish</name>
    <dbReference type="NCBI Taxonomy" id="28760"/>
    <lineage>
        <taxon>Eukaryota</taxon>
        <taxon>Metazoa</taxon>
        <taxon>Chordata</taxon>
        <taxon>Craniata</taxon>
        <taxon>Vertebrata</taxon>
        <taxon>Euteleostomi</taxon>
        <taxon>Actinopterygii</taxon>
        <taxon>Neopterygii</taxon>
        <taxon>Teleostei</taxon>
        <taxon>Neoteleostei</taxon>
        <taxon>Acanthomorphata</taxon>
        <taxon>Ovalentaria</taxon>
        <taxon>Atherinomorphae</taxon>
        <taxon>Cyprinodontiformes</taxon>
        <taxon>Goodeidae</taxon>
        <taxon>Crenichthys</taxon>
    </lineage>
</organism>
<keyword evidence="9" id="KW-0539">Nucleus</keyword>
<reference evidence="22 23" key="1">
    <citation type="submission" date="2021-06" db="EMBL/GenBank/DDBJ databases">
        <authorList>
            <person name="Palmer J.M."/>
        </authorList>
    </citation>
    <scope>NUCLEOTIDE SEQUENCE [LARGE SCALE GENOMIC DNA]</scope>
    <source>
        <strain evidence="22 23">MEX-2019</strain>
        <tissue evidence="22">Muscle</tissue>
    </source>
</reference>
<evidence type="ECO:0000256" key="8">
    <source>
        <dbReference type="ARBA" id="ARBA00023204"/>
    </source>
</evidence>
<keyword evidence="8" id="KW-0234">DNA repair</keyword>
<proteinExistence type="inferred from homology"/>
<dbReference type="GO" id="GO:0006289">
    <property type="term" value="P:nucleotide-excision repair"/>
    <property type="evidence" value="ECO:0007669"/>
    <property type="project" value="InterPro"/>
</dbReference>
<dbReference type="GO" id="GO:0000439">
    <property type="term" value="C:transcription factor TFIIH core complex"/>
    <property type="evidence" value="ECO:0007669"/>
    <property type="project" value="InterPro"/>
</dbReference>
<feature type="domain" description="BSD" evidence="20">
    <location>
        <begin position="1027"/>
        <end position="1079"/>
    </location>
</feature>
<comment type="caution">
    <text evidence="22">The sequence shown here is derived from an EMBL/GenBank/DDBJ whole genome shotgun (WGS) entry which is preliminary data.</text>
</comment>
<feature type="compositionally biased region" description="Polar residues" evidence="17">
    <location>
        <begin position="1176"/>
        <end position="1186"/>
    </location>
</feature>
<keyword evidence="6" id="KW-1015">Disulfide bond</keyword>
<dbReference type="PANTHER" id="PTHR12856">
    <property type="entry name" value="TRANSCRIPTION INITIATION FACTOR IIH-RELATED"/>
    <property type="match status" value="1"/>
</dbReference>
<evidence type="ECO:0000256" key="6">
    <source>
        <dbReference type="ARBA" id="ARBA00023157"/>
    </source>
</evidence>
<dbReference type="CDD" id="cd19941">
    <property type="entry name" value="TIL"/>
    <property type="match status" value="1"/>
</dbReference>
<dbReference type="CDD" id="cd13229">
    <property type="entry name" value="PH_TFIIH"/>
    <property type="match status" value="1"/>
</dbReference>
<evidence type="ECO:0000256" key="7">
    <source>
        <dbReference type="ARBA" id="ARBA00023163"/>
    </source>
</evidence>
<dbReference type="PROSITE" id="PS01208">
    <property type="entry name" value="VWFC_1"/>
    <property type="match status" value="2"/>
</dbReference>
<dbReference type="Pfam" id="PF00094">
    <property type="entry name" value="VWD"/>
    <property type="match status" value="1"/>
</dbReference>
<dbReference type="Gene3D" id="2.30.29.30">
    <property type="entry name" value="Pleckstrin-homology domain (PH domain)/Phosphotyrosine-binding domain (PTB)"/>
    <property type="match status" value="1"/>
</dbReference>
<evidence type="ECO:0000256" key="1">
    <source>
        <dbReference type="ARBA" id="ARBA00004123"/>
    </source>
</evidence>
<evidence type="ECO:0000256" key="11">
    <source>
        <dbReference type="ARBA" id="ARBA00063282"/>
    </source>
</evidence>
<evidence type="ECO:0000256" key="3">
    <source>
        <dbReference type="ARBA" id="ARBA00022737"/>
    </source>
</evidence>
<comment type="subunit">
    <text evidence="11">Component of the 7-subunit TFIIH core complex composed of XPB/ERCC3, XPD/ERCC2, GTF2H1, GTF2H2, GTF2H3, GTF2H4 and GTF2H5, which is active in NER. The core complex associates with the 3-subunit CDK-activating kinase (CAK) module composed of CCNH/cyclin H, CDK7 and MNAT1 to form the 10-subunit holoenzyme (holo-TFIIH) active in transcription. Interacts with PUF60.</text>
</comment>
<comment type="subcellular location">
    <subcellularLocation>
        <location evidence="1">Nucleus</location>
    </subcellularLocation>
</comment>
<feature type="domain" description="VWFC" evidence="19">
    <location>
        <begin position="576"/>
        <end position="643"/>
    </location>
</feature>
<dbReference type="PROSITE" id="PS50184">
    <property type="entry name" value="VWFC_2"/>
    <property type="match status" value="2"/>
</dbReference>
<dbReference type="PROSITE" id="PS50858">
    <property type="entry name" value="BSD"/>
    <property type="match status" value="2"/>
</dbReference>
<evidence type="ECO:0000256" key="9">
    <source>
        <dbReference type="ARBA" id="ARBA00023242"/>
    </source>
</evidence>
<dbReference type="Gene3D" id="6.10.140.1200">
    <property type="match status" value="1"/>
</dbReference>
<dbReference type="Pfam" id="PF08567">
    <property type="entry name" value="PH_TFIIH"/>
    <property type="match status" value="1"/>
</dbReference>
<keyword evidence="7" id="KW-0804">Transcription</keyword>
<evidence type="ECO:0000256" key="14">
    <source>
        <dbReference type="ARBA" id="ARBA00077680"/>
    </source>
</evidence>
<evidence type="ECO:0000256" key="12">
    <source>
        <dbReference type="ARBA" id="ARBA00070129"/>
    </source>
</evidence>
<evidence type="ECO:0000256" key="2">
    <source>
        <dbReference type="ARBA" id="ARBA00009448"/>
    </source>
</evidence>
<comment type="function">
    <text evidence="10">Component of the general transcription and DNA repair factor IIH (TFIIH) core complex, which is involved in general and transcription-coupled nucleotide excision repair (NER) of damaged DNA and, when complexed to CAK, in RNA transcription by RNA polymerase II. In NER, TFIIH acts by opening DNA around the lesion to allow the excision of the damaged oligonucleotide and its replacement by a new DNA fragment. In transcription, TFIIH has an essential role in transcription initiation. When the pre-initiation complex (PIC) has been established, TFIIH is required for promoter opening and promoter escape. Phosphorylation of the C-terminal tail (CTD) of the largest subunit of RNA polymerase II by the kinase module CAK controls the initiation of transcription.</text>
</comment>
<dbReference type="PROSITE" id="PS51233">
    <property type="entry name" value="VWFD"/>
    <property type="match status" value="1"/>
</dbReference>
<name>A0AAV9SDQ2_9TELE</name>
<evidence type="ECO:0000259" key="20">
    <source>
        <dbReference type="PROSITE" id="PS50858"/>
    </source>
</evidence>
<feature type="region of interest" description="Disordered" evidence="17">
    <location>
        <begin position="36"/>
        <end position="66"/>
    </location>
</feature>
<dbReference type="InterPro" id="IPR005607">
    <property type="entry name" value="BSD_dom"/>
</dbReference>
<dbReference type="InterPro" id="IPR035925">
    <property type="entry name" value="BSD_dom_sf"/>
</dbReference>
<dbReference type="InterPro" id="IPR001007">
    <property type="entry name" value="VWF_dom"/>
</dbReference>
<feature type="domain" description="VWFC" evidence="19">
    <location>
        <begin position="470"/>
        <end position="538"/>
    </location>
</feature>
<feature type="compositionally biased region" description="Low complexity" evidence="17">
    <location>
        <begin position="48"/>
        <end position="62"/>
    </location>
</feature>
<gene>
    <name evidence="22" type="ORF">CRENBAI_013884</name>
</gene>
<dbReference type="SMART" id="SM00832">
    <property type="entry name" value="C8"/>
    <property type="match status" value="1"/>
</dbReference>
<dbReference type="Pfam" id="PF03909">
    <property type="entry name" value="BSD"/>
    <property type="match status" value="1"/>
</dbReference>
<keyword evidence="23" id="KW-1185">Reference proteome</keyword>
<comment type="caution">
    <text evidence="16">Lacks conserved residue(s) required for the propagation of feature annotation.</text>
</comment>
<evidence type="ECO:0000256" key="10">
    <source>
        <dbReference type="ARBA" id="ARBA00057028"/>
    </source>
</evidence>
<evidence type="ECO:0000313" key="23">
    <source>
        <dbReference type="Proteomes" id="UP001311232"/>
    </source>
</evidence>
<dbReference type="GO" id="GO:0006351">
    <property type="term" value="P:DNA-templated transcription"/>
    <property type="evidence" value="ECO:0007669"/>
    <property type="project" value="InterPro"/>
</dbReference>
<dbReference type="SUPFAM" id="SSF140383">
    <property type="entry name" value="BSD domain-like"/>
    <property type="match status" value="2"/>
</dbReference>
<dbReference type="Gene3D" id="2.10.25.10">
    <property type="entry name" value="Laminin"/>
    <property type="match status" value="1"/>
</dbReference>
<dbReference type="InterPro" id="IPR027079">
    <property type="entry name" value="Tfb1/GTF2H1"/>
</dbReference>
<feature type="region of interest" description="Disordered" evidence="17">
    <location>
        <begin position="1167"/>
        <end position="1194"/>
    </location>
</feature>
<dbReference type="InterPro" id="IPR013876">
    <property type="entry name" value="TFIIH_BTF_p62_N"/>
</dbReference>
<evidence type="ECO:0000259" key="21">
    <source>
        <dbReference type="PROSITE" id="PS51233"/>
    </source>
</evidence>
<comment type="similarity">
    <text evidence="2">Belongs to the TFB1 family.</text>
</comment>
<dbReference type="InterPro" id="IPR011993">
    <property type="entry name" value="PH-like_dom_sf"/>
</dbReference>
<evidence type="ECO:0000256" key="5">
    <source>
        <dbReference type="ARBA" id="ARBA00023015"/>
    </source>
</evidence>
<evidence type="ECO:0000256" key="13">
    <source>
        <dbReference type="ARBA" id="ARBA00076512"/>
    </source>
</evidence>
<evidence type="ECO:0000259" key="18">
    <source>
        <dbReference type="PROSITE" id="PS01225"/>
    </source>
</evidence>
<dbReference type="InterPro" id="IPR001846">
    <property type="entry name" value="VWF_type-D"/>
</dbReference>
<keyword evidence="4" id="KW-0227">DNA damage</keyword>
<feature type="domain" description="BSD" evidence="20">
    <location>
        <begin position="946"/>
        <end position="994"/>
    </location>
</feature>
<evidence type="ECO:0000256" key="4">
    <source>
        <dbReference type="ARBA" id="ARBA00022763"/>
    </source>
</evidence>
<dbReference type="Proteomes" id="UP001311232">
    <property type="component" value="Unassembled WGS sequence"/>
</dbReference>
<protein>
    <recommendedName>
        <fullName evidence="12">General transcription factor IIH subunit 1</fullName>
    </recommendedName>
    <alternativeName>
        <fullName evidence="13">Basic transcription factor 2 62 kDa subunit</fullName>
    </alternativeName>
    <alternativeName>
        <fullName evidence="14">General transcription factor IIH polypeptide 1</fullName>
    </alternativeName>
    <alternativeName>
        <fullName evidence="15">TFIIH basal transcription factor complex p62 subunit</fullName>
    </alternativeName>
</protein>
<dbReference type="SMART" id="SM00214">
    <property type="entry name" value="VWC"/>
    <property type="match status" value="3"/>
</dbReference>
<dbReference type="SMART" id="SM00041">
    <property type="entry name" value="CT"/>
    <property type="match status" value="1"/>
</dbReference>
<dbReference type="SUPFAM" id="SSF50729">
    <property type="entry name" value="PH domain-like"/>
    <property type="match status" value="1"/>
</dbReference>
<dbReference type="FunFam" id="2.30.29.30:FF:000115">
    <property type="entry name" value="General transcription factor IIH subunit 1"/>
    <property type="match status" value="1"/>
</dbReference>
<accession>A0AAV9SDQ2</accession>
<dbReference type="InterPro" id="IPR006207">
    <property type="entry name" value="Cys_knot_C"/>
</dbReference>
<evidence type="ECO:0000256" key="16">
    <source>
        <dbReference type="PROSITE-ProRule" id="PRU00039"/>
    </source>
</evidence>
<evidence type="ECO:0000313" key="22">
    <source>
        <dbReference type="EMBL" id="KAK5619499.1"/>
    </source>
</evidence>
<dbReference type="InterPro" id="IPR014853">
    <property type="entry name" value="VWF/SSPO/ZAN-like_Cys-rich_dom"/>
</dbReference>
<dbReference type="SMART" id="SM00216">
    <property type="entry name" value="VWD"/>
    <property type="match status" value="1"/>
</dbReference>
<feature type="domain" description="VWFD" evidence="21">
    <location>
        <begin position="134"/>
        <end position="316"/>
    </location>
</feature>